<dbReference type="Gramene" id="rna11843">
    <property type="protein sequence ID" value="RHN75611.1"/>
    <property type="gene ID" value="gene11843"/>
</dbReference>
<sequence>MLINNLSSSCHIKRSFDNRQSRDQSDTVEVPKSSHSRRISPEQVKSLGYDFIIMDIVSFERPSPMRKVACTKAMHDPAEITPLSKYVLKFGTHPLLNHLASSRNASNMSIHCTN</sequence>
<dbReference type="AlphaFoldDB" id="A0A396JFY6"/>
<accession>A0A396JFY6</accession>
<proteinExistence type="predicted"/>
<dbReference type="Proteomes" id="UP000265566">
    <property type="component" value="Chromosome 2"/>
</dbReference>
<dbReference type="EMBL" id="PSQE01000002">
    <property type="protein sequence ID" value="RHN75611.1"/>
    <property type="molecule type" value="Genomic_DNA"/>
</dbReference>
<gene>
    <name evidence="2" type="ORF">MtrunA17_Chr2g0323141</name>
</gene>
<reference evidence="3" key="1">
    <citation type="journal article" date="2018" name="Nat. Plants">
        <title>Whole-genome landscape of Medicago truncatula symbiotic genes.</title>
        <authorList>
            <person name="Pecrix Y."/>
            <person name="Staton S.E."/>
            <person name="Sallet E."/>
            <person name="Lelandais-Briere C."/>
            <person name="Moreau S."/>
            <person name="Carrere S."/>
            <person name="Blein T."/>
            <person name="Jardinaud M.F."/>
            <person name="Latrasse D."/>
            <person name="Zouine M."/>
            <person name="Zahm M."/>
            <person name="Kreplak J."/>
            <person name="Mayjonade B."/>
            <person name="Satge C."/>
            <person name="Perez M."/>
            <person name="Cauet S."/>
            <person name="Marande W."/>
            <person name="Chantry-Darmon C."/>
            <person name="Lopez-Roques C."/>
            <person name="Bouchez O."/>
            <person name="Berard A."/>
            <person name="Debelle F."/>
            <person name="Munos S."/>
            <person name="Bendahmane A."/>
            <person name="Berges H."/>
            <person name="Niebel A."/>
            <person name="Buitink J."/>
            <person name="Frugier F."/>
            <person name="Benhamed M."/>
            <person name="Crespi M."/>
            <person name="Gouzy J."/>
            <person name="Gamas P."/>
        </authorList>
    </citation>
    <scope>NUCLEOTIDE SEQUENCE [LARGE SCALE GENOMIC DNA]</scope>
    <source>
        <strain evidence="3">cv. Jemalong A17</strain>
    </source>
</reference>
<feature type="region of interest" description="Disordered" evidence="1">
    <location>
        <begin position="14"/>
        <end position="41"/>
    </location>
</feature>
<comment type="caution">
    <text evidence="2">The sequence shown here is derived from an EMBL/GenBank/DDBJ whole genome shotgun (WGS) entry which is preliminary data.</text>
</comment>
<name>A0A396JFY6_MEDTR</name>
<feature type="compositionally biased region" description="Basic and acidic residues" evidence="1">
    <location>
        <begin position="14"/>
        <end position="25"/>
    </location>
</feature>
<evidence type="ECO:0000313" key="3">
    <source>
        <dbReference type="Proteomes" id="UP000265566"/>
    </source>
</evidence>
<evidence type="ECO:0000256" key="1">
    <source>
        <dbReference type="SAM" id="MobiDB-lite"/>
    </source>
</evidence>
<organism evidence="2 3">
    <name type="scientific">Medicago truncatula</name>
    <name type="common">Barrel medic</name>
    <name type="synonym">Medicago tribuloides</name>
    <dbReference type="NCBI Taxonomy" id="3880"/>
    <lineage>
        <taxon>Eukaryota</taxon>
        <taxon>Viridiplantae</taxon>
        <taxon>Streptophyta</taxon>
        <taxon>Embryophyta</taxon>
        <taxon>Tracheophyta</taxon>
        <taxon>Spermatophyta</taxon>
        <taxon>Magnoliopsida</taxon>
        <taxon>eudicotyledons</taxon>
        <taxon>Gunneridae</taxon>
        <taxon>Pentapetalae</taxon>
        <taxon>rosids</taxon>
        <taxon>fabids</taxon>
        <taxon>Fabales</taxon>
        <taxon>Fabaceae</taxon>
        <taxon>Papilionoideae</taxon>
        <taxon>50 kb inversion clade</taxon>
        <taxon>NPAAA clade</taxon>
        <taxon>Hologalegina</taxon>
        <taxon>IRL clade</taxon>
        <taxon>Trifolieae</taxon>
        <taxon>Medicago</taxon>
    </lineage>
</organism>
<protein>
    <submittedName>
        <fullName evidence="2">Uncharacterized protein</fullName>
    </submittedName>
</protein>
<evidence type="ECO:0000313" key="2">
    <source>
        <dbReference type="EMBL" id="RHN75611.1"/>
    </source>
</evidence>